<sequence length="98" mass="11374">MDCCCARYSCKITRIICGFLCWSSWSHDELDATVQLWLNLISSVYLAYLLFCVPYAFVRGFPVNLSWSYFGSTRLRLAETQYPVQAKAHSSKHNNHRN</sequence>
<dbReference type="InParanoid" id="A0A1B7MVT0"/>
<reference evidence="2 3" key="1">
    <citation type="submission" date="2016-06" db="EMBL/GenBank/DDBJ databases">
        <title>Comparative genomics of the ectomycorrhizal sister species Rhizopogon vinicolor and Rhizopogon vesiculosus (Basidiomycota: Boletales) reveals a divergence of the mating type B locus.</title>
        <authorList>
            <consortium name="DOE Joint Genome Institute"/>
            <person name="Mujic A.B."/>
            <person name="Kuo A."/>
            <person name="Tritt A."/>
            <person name="Lipzen A."/>
            <person name="Chen C."/>
            <person name="Johnson J."/>
            <person name="Sharma A."/>
            <person name="Barry K."/>
            <person name="Grigoriev I.V."/>
            <person name="Spatafora J.W."/>
        </authorList>
    </citation>
    <scope>NUCLEOTIDE SEQUENCE [LARGE SCALE GENOMIC DNA]</scope>
    <source>
        <strain evidence="2 3">AM-OR11-026</strain>
    </source>
</reference>
<dbReference type="Proteomes" id="UP000092154">
    <property type="component" value="Unassembled WGS sequence"/>
</dbReference>
<feature type="transmembrane region" description="Helical" evidence="1">
    <location>
        <begin position="36"/>
        <end position="58"/>
    </location>
</feature>
<keyword evidence="1" id="KW-0812">Transmembrane</keyword>
<keyword evidence="3" id="KW-1185">Reference proteome</keyword>
<evidence type="ECO:0000256" key="1">
    <source>
        <dbReference type="SAM" id="Phobius"/>
    </source>
</evidence>
<dbReference type="AlphaFoldDB" id="A0A1B7MVT0"/>
<dbReference type="EMBL" id="KV448399">
    <property type="protein sequence ID" value="OAX36714.1"/>
    <property type="molecule type" value="Genomic_DNA"/>
</dbReference>
<accession>A0A1B7MVT0</accession>
<organism evidence="2 3">
    <name type="scientific">Rhizopogon vinicolor AM-OR11-026</name>
    <dbReference type="NCBI Taxonomy" id="1314800"/>
    <lineage>
        <taxon>Eukaryota</taxon>
        <taxon>Fungi</taxon>
        <taxon>Dikarya</taxon>
        <taxon>Basidiomycota</taxon>
        <taxon>Agaricomycotina</taxon>
        <taxon>Agaricomycetes</taxon>
        <taxon>Agaricomycetidae</taxon>
        <taxon>Boletales</taxon>
        <taxon>Suillineae</taxon>
        <taxon>Rhizopogonaceae</taxon>
        <taxon>Rhizopogon</taxon>
    </lineage>
</organism>
<protein>
    <submittedName>
        <fullName evidence="2">Uncharacterized protein</fullName>
    </submittedName>
</protein>
<keyword evidence="1" id="KW-0472">Membrane</keyword>
<evidence type="ECO:0000313" key="3">
    <source>
        <dbReference type="Proteomes" id="UP000092154"/>
    </source>
</evidence>
<evidence type="ECO:0000313" key="2">
    <source>
        <dbReference type="EMBL" id="OAX36714.1"/>
    </source>
</evidence>
<name>A0A1B7MVT0_9AGAM</name>
<proteinExistence type="predicted"/>
<gene>
    <name evidence="2" type="ORF">K503DRAFT_282151</name>
</gene>
<keyword evidence="1" id="KW-1133">Transmembrane helix</keyword>